<protein>
    <recommendedName>
        <fullName evidence="1">Circularly permuted ATP-grasp type 2 domain-containing protein</fullName>
    </recommendedName>
</protein>
<keyword evidence="3" id="KW-1185">Reference proteome</keyword>
<name>A0ABQ0ITY2_GLUTH</name>
<dbReference type="Gene3D" id="3.30.1490.270">
    <property type="match status" value="1"/>
</dbReference>
<dbReference type="Gene3D" id="3.40.50.11290">
    <property type="match status" value="1"/>
</dbReference>
<dbReference type="PANTHER" id="PTHR34595">
    <property type="entry name" value="BLR5612 PROTEIN"/>
    <property type="match status" value="1"/>
</dbReference>
<evidence type="ECO:0000259" key="1">
    <source>
        <dbReference type="Pfam" id="PF14403"/>
    </source>
</evidence>
<dbReference type="EMBL" id="BASM01000009">
    <property type="protein sequence ID" value="GAD25677.1"/>
    <property type="molecule type" value="Genomic_DNA"/>
</dbReference>
<dbReference type="PANTHER" id="PTHR34595:SF7">
    <property type="entry name" value="SLL1039 PROTEIN"/>
    <property type="match status" value="1"/>
</dbReference>
<dbReference type="InterPro" id="IPR025841">
    <property type="entry name" value="CP_ATPgrasp_2"/>
</dbReference>
<reference evidence="2 3" key="1">
    <citation type="submission" date="2013-08" db="EMBL/GenBank/DDBJ databases">
        <title>Gluconobacter thailandicus NBRC 3257 whole genome sequence.</title>
        <authorList>
            <person name="Matsutani M."/>
            <person name="Yakushi T."/>
            <person name="Matsushita K."/>
        </authorList>
    </citation>
    <scope>NUCLEOTIDE SEQUENCE [LARGE SCALE GENOMIC DNA]</scope>
    <source>
        <strain evidence="2 3">NBRC 3257</strain>
    </source>
</reference>
<organism evidence="2 3">
    <name type="scientific">Gluconobacter thailandicus NBRC 3257</name>
    <dbReference type="NCBI Taxonomy" id="1381097"/>
    <lineage>
        <taxon>Bacteria</taxon>
        <taxon>Pseudomonadati</taxon>
        <taxon>Pseudomonadota</taxon>
        <taxon>Alphaproteobacteria</taxon>
        <taxon>Acetobacterales</taxon>
        <taxon>Acetobacteraceae</taxon>
        <taxon>Gluconobacter</taxon>
    </lineage>
</organism>
<dbReference type="InterPro" id="IPR016450">
    <property type="entry name" value="UCP005522"/>
</dbReference>
<feature type="domain" description="Circularly permuted ATP-grasp type 2" evidence="1">
    <location>
        <begin position="137"/>
        <end position="512"/>
    </location>
</feature>
<gene>
    <name evidence="2" type="ORF">NBRC3257_0676</name>
</gene>
<sequence>MFWKKQNCFVLFLLGKQGGIDRLINNRNDPAGYASYNRRVRKRGIQMKSNVLHSQAQEAGIFSAYHRPEFFCELMNRGEELPEALRQVQERLAHFDIKELRYRTANAETQLYRLGITFTVYTDREAIDRVLPFDVIPRVLTAEEWAFIERGVQQRVKAINMFLWDIYHDRKILQDGLIPADLVLKNANYCQAMVGVDVPGGVYVHINGTDLIRDRSGRFLVLEDNARTPSGVSYVIENRHMMLRLMPDLASGVPLRSVEDYGLRLHRALCDVAPEGVENPQVVLLSPGIYNSAYFEHVFLAREMGVPLVEGRDLLVENHHVYMRTVAGLRPVHSIYRRIDDAFLDPLAFNPESLLGVPGLVEAYRRGNVTIANALGTGVADDKAVYAYMPRIIKYYLNEEPILGSVETHICAEPEGLAFTLANLERLVVKPVGESGGYGLLIGPHATESELEDFRQRLQDNPSNYISQPVIDLSVSPTLCDAGVEARHVDLRPFALTGKSTWVLPGGLSRVALRKGSLVVNSSQGGGSKDTWVMSV</sequence>
<evidence type="ECO:0000313" key="2">
    <source>
        <dbReference type="EMBL" id="GAD25677.1"/>
    </source>
</evidence>
<dbReference type="InterPro" id="IPR051680">
    <property type="entry name" value="ATP-dep_Glu-Cys_Ligase-2"/>
</dbReference>
<dbReference type="Proteomes" id="UP000018209">
    <property type="component" value="Unassembled WGS sequence"/>
</dbReference>
<evidence type="ECO:0000313" key="3">
    <source>
        <dbReference type="Proteomes" id="UP000018209"/>
    </source>
</evidence>
<accession>A0ABQ0ITY2</accession>
<comment type="caution">
    <text evidence="2">The sequence shown here is derived from an EMBL/GenBank/DDBJ whole genome shotgun (WGS) entry which is preliminary data.</text>
</comment>
<dbReference type="Pfam" id="PF14403">
    <property type="entry name" value="CP_ATPgrasp_2"/>
    <property type="match status" value="1"/>
</dbReference>
<dbReference type="SUPFAM" id="SSF56059">
    <property type="entry name" value="Glutathione synthetase ATP-binding domain-like"/>
    <property type="match status" value="1"/>
</dbReference>
<dbReference type="PIRSF" id="PIRSF005522">
    <property type="entry name" value="UCP005522"/>
    <property type="match status" value="1"/>
</dbReference>
<proteinExistence type="predicted"/>